<accession>A0A7J7ICH3</accession>
<name>A0A7J7ICH3_9RHOD</name>
<gene>
    <name evidence="2" type="ORF">F1559_001247</name>
</gene>
<feature type="region of interest" description="Disordered" evidence="1">
    <location>
        <begin position="114"/>
        <end position="176"/>
    </location>
</feature>
<dbReference type="OrthoDB" id="531008at2759"/>
<dbReference type="AlphaFoldDB" id="A0A7J7ICH3"/>
<dbReference type="InterPro" id="IPR043136">
    <property type="entry name" value="B30.2/SPRY_sf"/>
</dbReference>
<protein>
    <submittedName>
        <fullName evidence="2">Uncharacterized protein</fullName>
    </submittedName>
</protein>
<evidence type="ECO:0000313" key="3">
    <source>
        <dbReference type="Proteomes" id="UP000530660"/>
    </source>
</evidence>
<evidence type="ECO:0000313" key="2">
    <source>
        <dbReference type="EMBL" id="KAF6000420.1"/>
    </source>
</evidence>
<dbReference type="Proteomes" id="UP000530660">
    <property type="component" value="Unassembled WGS sequence"/>
</dbReference>
<organism evidence="2 3">
    <name type="scientific">Cyanidiococcus yangmingshanensis</name>
    <dbReference type="NCBI Taxonomy" id="2690220"/>
    <lineage>
        <taxon>Eukaryota</taxon>
        <taxon>Rhodophyta</taxon>
        <taxon>Bangiophyceae</taxon>
        <taxon>Cyanidiales</taxon>
        <taxon>Cyanidiaceae</taxon>
        <taxon>Cyanidiococcus</taxon>
    </lineage>
</organism>
<keyword evidence="3" id="KW-1185">Reference proteome</keyword>
<sequence length="518" mass="55701">MRLWCRLARACKLQASLIGAFERSPSDFMRTSQIHGADGAPRMVPGGKSVHDPGLGSSIHLDEDTPIPAKTYMHHDIDDAPFEATVVPDARELLADAHNMLPLANALGFNGERRSRDAISSHRRKQSEATSESHHGEAAFDNAGKSWKFDVPAEGNPTTLASDAASERTFTSAAASDDRKLRMMRLVSVATAESEAAGAEPWRKKSLNAPSTAAHSEAVDTDTDGGSNMQLVADTQLLDGTVSKEVTALGPDAWVQPARPPRRNAIGRDGDDVIPEGAMSRVSSLNEIRQQHAQLIKAEDESKQGGASGDFLMENLPAGMDIAVSKTPMRSELAASNARRALLARPSSADSMVRLQRIPLELQYALRAEFSSPAFGFDPQSCHEDILLSTANQCARMRPQHSGLYRSVRGVLPVPPGSYFEVVFAPAEDFEGDPSSRRSVVDTKLPVRKCNSLFSSRVNGKQQETAAACVGIALDTEHLLLNALLGGHAGSIGLHTSGFVVRWNAHSKRPEVASSCFS</sequence>
<comment type="caution">
    <text evidence="2">The sequence shown here is derived from an EMBL/GenBank/DDBJ whole genome shotgun (WGS) entry which is preliminary data.</text>
</comment>
<dbReference type="Gene3D" id="2.60.120.920">
    <property type="match status" value="1"/>
</dbReference>
<proteinExistence type="predicted"/>
<feature type="region of interest" description="Disordered" evidence="1">
    <location>
        <begin position="254"/>
        <end position="273"/>
    </location>
</feature>
<reference evidence="2 3" key="1">
    <citation type="journal article" date="2020" name="J. Phycol.">
        <title>Comparative genome analysis reveals Cyanidiococcus gen. nov., a new extremophilic red algal genus sister to Cyanidioschyzon (Cyanidioschyzonaceae, Rhodophyta).</title>
        <authorList>
            <person name="Liu S.-L."/>
            <person name="Chiang Y.-R."/>
            <person name="Yoon H.S."/>
            <person name="Fu H.-Y."/>
        </authorList>
    </citation>
    <scope>NUCLEOTIDE SEQUENCE [LARGE SCALE GENOMIC DNA]</scope>
    <source>
        <strain evidence="2 3">THAL066</strain>
    </source>
</reference>
<feature type="region of interest" description="Disordered" evidence="1">
    <location>
        <begin position="192"/>
        <end position="226"/>
    </location>
</feature>
<evidence type="ECO:0000256" key="1">
    <source>
        <dbReference type="SAM" id="MobiDB-lite"/>
    </source>
</evidence>
<dbReference type="EMBL" id="VWRR01000020">
    <property type="protein sequence ID" value="KAF6000420.1"/>
    <property type="molecule type" value="Genomic_DNA"/>
</dbReference>